<dbReference type="EMBL" id="BARS01047074">
    <property type="protein sequence ID" value="GAG36073.1"/>
    <property type="molecule type" value="Genomic_DNA"/>
</dbReference>
<evidence type="ECO:0008006" key="2">
    <source>
        <dbReference type="Google" id="ProtNLM"/>
    </source>
</evidence>
<sequence>GINAALDITRRHGIVAQIGEPGETKVAISPSDQLIRKKLTYYGSWYFKMHEWDEIADFIVNKIGNERAEEIVSHRFPLEEKAIGEAFRLFDERKTYKVVFTP</sequence>
<name>X0XHF7_9ZZZZ</name>
<dbReference type="SUPFAM" id="SSF51735">
    <property type="entry name" value="NAD(P)-binding Rossmann-fold domains"/>
    <property type="match status" value="1"/>
</dbReference>
<dbReference type="InterPro" id="IPR036291">
    <property type="entry name" value="NAD(P)-bd_dom_sf"/>
</dbReference>
<gene>
    <name evidence="1" type="ORF">S01H1_70760</name>
</gene>
<dbReference type="AlphaFoldDB" id="X0XHF7"/>
<protein>
    <recommendedName>
        <fullName evidence="2">Alcohol dehydrogenase-like C-terminal domain-containing protein</fullName>
    </recommendedName>
</protein>
<accession>X0XHF7</accession>
<proteinExistence type="predicted"/>
<reference evidence="1" key="1">
    <citation type="journal article" date="2014" name="Front. Microbiol.">
        <title>High frequency of phylogenetically diverse reductive dehalogenase-homologous genes in deep subseafloor sedimentary metagenomes.</title>
        <authorList>
            <person name="Kawai M."/>
            <person name="Futagami T."/>
            <person name="Toyoda A."/>
            <person name="Takaki Y."/>
            <person name="Nishi S."/>
            <person name="Hori S."/>
            <person name="Arai W."/>
            <person name="Tsubouchi T."/>
            <person name="Morono Y."/>
            <person name="Uchiyama I."/>
            <person name="Ito T."/>
            <person name="Fujiyama A."/>
            <person name="Inagaki F."/>
            <person name="Takami H."/>
        </authorList>
    </citation>
    <scope>NUCLEOTIDE SEQUENCE</scope>
    <source>
        <strain evidence="1">Expedition CK06-06</strain>
    </source>
</reference>
<dbReference type="Gene3D" id="3.90.180.10">
    <property type="entry name" value="Medium-chain alcohol dehydrogenases, catalytic domain"/>
    <property type="match status" value="1"/>
</dbReference>
<evidence type="ECO:0000313" key="1">
    <source>
        <dbReference type="EMBL" id="GAG36073.1"/>
    </source>
</evidence>
<organism evidence="1">
    <name type="scientific">marine sediment metagenome</name>
    <dbReference type="NCBI Taxonomy" id="412755"/>
    <lineage>
        <taxon>unclassified sequences</taxon>
        <taxon>metagenomes</taxon>
        <taxon>ecological metagenomes</taxon>
    </lineage>
</organism>
<comment type="caution">
    <text evidence="1">The sequence shown here is derived from an EMBL/GenBank/DDBJ whole genome shotgun (WGS) entry which is preliminary data.</text>
</comment>
<feature type="non-terminal residue" evidence="1">
    <location>
        <position position="1"/>
    </location>
</feature>